<evidence type="ECO:0000313" key="2">
    <source>
        <dbReference type="EMBL" id="PHH70004.1"/>
    </source>
</evidence>
<evidence type="ECO:0000313" key="3">
    <source>
        <dbReference type="Proteomes" id="UP000226431"/>
    </source>
</evidence>
<feature type="compositionally biased region" description="Basic residues" evidence="1">
    <location>
        <begin position="321"/>
        <end position="331"/>
    </location>
</feature>
<dbReference type="Proteomes" id="UP000226431">
    <property type="component" value="Unassembled WGS sequence"/>
</dbReference>
<dbReference type="AlphaFoldDB" id="A0A2C5YSK6"/>
<feature type="region of interest" description="Disordered" evidence="1">
    <location>
        <begin position="300"/>
        <end position="386"/>
    </location>
</feature>
<gene>
    <name evidence="2" type="ORF">CDD80_6320</name>
</gene>
<feature type="region of interest" description="Disordered" evidence="1">
    <location>
        <begin position="1"/>
        <end position="102"/>
    </location>
</feature>
<name>A0A2C5YSK6_9HYPO</name>
<dbReference type="STRING" id="2004952.A0A2C5YSK6"/>
<organism evidence="2 3">
    <name type="scientific">Ophiocordyceps camponoti-rufipedis</name>
    <dbReference type="NCBI Taxonomy" id="2004952"/>
    <lineage>
        <taxon>Eukaryota</taxon>
        <taxon>Fungi</taxon>
        <taxon>Dikarya</taxon>
        <taxon>Ascomycota</taxon>
        <taxon>Pezizomycotina</taxon>
        <taxon>Sordariomycetes</taxon>
        <taxon>Hypocreomycetidae</taxon>
        <taxon>Hypocreales</taxon>
        <taxon>Ophiocordycipitaceae</taxon>
        <taxon>Ophiocordyceps</taxon>
    </lineage>
</organism>
<comment type="caution">
    <text evidence="2">The sequence shown here is derived from an EMBL/GenBank/DDBJ whole genome shotgun (WGS) entry which is preliminary data.</text>
</comment>
<feature type="compositionally biased region" description="Basic and acidic residues" evidence="1">
    <location>
        <begin position="81"/>
        <end position="100"/>
    </location>
</feature>
<dbReference type="OrthoDB" id="4777826at2759"/>
<reference evidence="2 3" key="1">
    <citation type="submission" date="2017-06" db="EMBL/GenBank/DDBJ databases">
        <title>Ant-infecting Ophiocordyceps genomes reveal a high diversity of potential behavioral manipulation genes and a possible major role for enterotoxins.</title>
        <authorList>
            <person name="De Bekker C."/>
            <person name="Evans H.C."/>
            <person name="Brachmann A."/>
            <person name="Hughes D.P."/>
        </authorList>
    </citation>
    <scope>NUCLEOTIDE SEQUENCE [LARGE SCALE GENOMIC DNA]</scope>
    <source>
        <strain evidence="2 3">Map16</strain>
    </source>
</reference>
<evidence type="ECO:0000256" key="1">
    <source>
        <dbReference type="SAM" id="MobiDB-lite"/>
    </source>
</evidence>
<keyword evidence="3" id="KW-1185">Reference proteome</keyword>
<proteinExistence type="predicted"/>
<sequence length="386" mass="42109">MTAATMGQPRRSQEPPSHGPDKVTTADGSQRPSLSAVEAACGSPRPALLPTDPPPVDHGEEADVDADGAESAGPMEAAEQMEGHDEPPLKRQKMEPHDAESEALDDEAVLALAAHNGSTGPDPYGSDFDYHGEAKARGDQGLRSNRPVPQRACNLNPLVRCTHLACSINERPVGNSNLVDSQQPCYPQQQKAKMPPKQASQWEQPAFLLSLVCALYEVASLTPEAKKSVEEFLRAEGHNASWDGIRQVMRWTPEVHEDILLAIFQHLTLSAADFESIVADLRERGYSFTESALRQHVQKLRRNRDAGGKATGTPTKAPAGPKKKAASKKNKKEMSPVDDDDEVKNLKREPEDDDDGELVVKTPVKKRVKKEVKKETSSGEDNTDEI</sequence>
<feature type="compositionally biased region" description="Low complexity" evidence="1">
    <location>
        <begin position="311"/>
        <end position="320"/>
    </location>
</feature>
<accession>A0A2C5YSK6</accession>
<protein>
    <submittedName>
        <fullName evidence="2">Uncharacterized protein</fullName>
    </submittedName>
</protein>
<dbReference type="EMBL" id="NJES01000681">
    <property type="protein sequence ID" value="PHH70004.1"/>
    <property type="molecule type" value="Genomic_DNA"/>
</dbReference>